<evidence type="ECO:0000313" key="2">
    <source>
        <dbReference type="Proteomes" id="UP000815677"/>
    </source>
</evidence>
<gene>
    <name evidence="1" type="ORF">MCHLO_15665</name>
</gene>
<organism evidence="1 2">
    <name type="scientific">Mycena chlorophos</name>
    <name type="common">Agaric fungus</name>
    <name type="synonym">Agaricus chlorophos</name>
    <dbReference type="NCBI Taxonomy" id="658473"/>
    <lineage>
        <taxon>Eukaryota</taxon>
        <taxon>Fungi</taxon>
        <taxon>Dikarya</taxon>
        <taxon>Basidiomycota</taxon>
        <taxon>Agaricomycotina</taxon>
        <taxon>Agaricomycetes</taxon>
        <taxon>Agaricomycetidae</taxon>
        <taxon>Agaricales</taxon>
        <taxon>Marasmiineae</taxon>
        <taxon>Mycenaceae</taxon>
        <taxon>Mycena</taxon>
    </lineage>
</organism>
<dbReference type="Proteomes" id="UP000815677">
    <property type="component" value="Unassembled WGS sequence"/>
</dbReference>
<name>A0ABQ0M7M9_MYCCL</name>
<sequence>MVRTSSRWIQCPDYERLVALGWVELDDVCGGLGQERRRHIVNACSRRVHLARQLKLNRKPPHPTRSLVCPVVAGP</sequence>
<proteinExistence type="predicted"/>
<keyword evidence="2" id="KW-1185">Reference proteome</keyword>
<dbReference type="EMBL" id="DF849857">
    <property type="protein sequence ID" value="GAT59370.1"/>
    <property type="molecule type" value="Genomic_DNA"/>
</dbReference>
<protein>
    <submittedName>
        <fullName evidence="1">Uncharacterized protein</fullName>
    </submittedName>
</protein>
<accession>A0ABQ0M7M9</accession>
<evidence type="ECO:0000313" key="1">
    <source>
        <dbReference type="EMBL" id="GAT59370.1"/>
    </source>
</evidence>
<reference evidence="1" key="1">
    <citation type="submission" date="2014-09" db="EMBL/GenBank/DDBJ databases">
        <title>Genome sequence of the luminous mushroom Mycena chlorophos for searching fungal bioluminescence genes.</title>
        <authorList>
            <person name="Tanaka Y."/>
            <person name="Kasuga D."/>
            <person name="Oba Y."/>
            <person name="Hase S."/>
            <person name="Sato K."/>
            <person name="Oba Y."/>
            <person name="Sakakibara Y."/>
        </authorList>
    </citation>
    <scope>NUCLEOTIDE SEQUENCE</scope>
</reference>